<reference evidence="2" key="1">
    <citation type="journal article" date="2022" name="bioRxiv">
        <title>Sequencing and chromosome-scale assembly of the giantPleurodeles waltlgenome.</title>
        <authorList>
            <person name="Brown T."/>
            <person name="Elewa A."/>
            <person name="Iarovenko S."/>
            <person name="Subramanian E."/>
            <person name="Araus A.J."/>
            <person name="Petzold A."/>
            <person name="Susuki M."/>
            <person name="Suzuki K.-i.T."/>
            <person name="Hayashi T."/>
            <person name="Toyoda A."/>
            <person name="Oliveira C."/>
            <person name="Osipova E."/>
            <person name="Leigh N.D."/>
            <person name="Simon A."/>
            <person name="Yun M.H."/>
        </authorList>
    </citation>
    <scope>NUCLEOTIDE SEQUENCE</scope>
    <source>
        <strain evidence="2">20211129_DDA</strain>
        <tissue evidence="2">Liver</tissue>
    </source>
</reference>
<name>A0AAV7S9K6_PLEWA</name>
<gene>
    <name evidence="2" type="ORF">NDU88_000258</name>
</gene>
<evidence type="ECO:0000313" key="2">
    <source>
        <dbReference type="EMBL" id="KAJ1159753.1"/>
    </source>
</evidence>
<dbReference type="Proteomes" id="UP001066276">
    <property type="component" value="Chromosome 4_2"/>
</dbReference>
<feature type="compositionally biased region" description="Polar residues" evidence="1">
    <location>
        <begin position="23"/>
        <end position="33"/>
    </location>
</feature>
<evidence type="ECO:0000313" key="3">
    <source>
        <dbReference type="Proteomes" id="UP001066276"/>
    </source>
</evidence>
<keyword evidence="3" id="KW-1185">Reference proteome</keyword>
<dbReference type="EMBL" id="JANPWB010000008">
    <property type="protein sequence ID" value="KAJ1159753.1"/>
    <property type="molecule type" value="Genomic_DNA"/>
</dbReference>
<comment type="caution">
    <text evidence="2">The sequence shown here is derived from an EMBL/GenBank/DDBJ whole genome shotgun (WGS) entry which is preliminary data.</text>
</comment>
<protein>
    <submittedName>
        <fullName evidence="2">Uncharacterized protein</fullName>
    </submittedName>
</protein>
<evidence type="ECO:0000256" key="1">
    <source>
        <dbReference type="SAM" id="MobiDB-lite"/>
    </source>
</evidence>
<organism evidence="2 3">
    <name type="scientific">Pleurodeles waltl</name>
    <name type="common">Iberian ribbed newt</name>
    <dbReference type="NCBI Taxonomy" id="8319"/>
    <lineage>
        <taxon>Eukaryota</taxon>
        <taxon>Metazoa</taxon>
        <taxon>Chordata</taxon>
        <taxon>Craniata</taxon>
        <taxon>Vertebrata</taxon>
        <taxon>Euteleostomi</taxon>
        <taxon>Amphibia</taxon>
        <taxon>Batrachia</taxon>
        <taxon>Caudata</taxon>
        <taxon>Salamandroidea</taxon>
        <taxon>Salamandridae</taxon>
        <taxon>Pleurodelinae</taxon>
        <taxon>Pleurodeles</taxon>
    </lineage>
</organism>
<sequence>MDIISTSADAVSAESDPALVTPQKPSGQTPTIQEDNDDGKPGVKEPAVTARSMDYGPILHPARDHVCYMPEL</sequence>
<accession>A0AAV7S9K6</accession>
<proteinExistence type="predicted"/>
<feature type="region of interest" description="Disordered" evidence="1">
    <location>
        <begin position="1"/>
        <end position="58"/>
    </location>
</feature>
<dbReference type="AlphaFoldDB" id="A0AAV7S9K6"/>